<comment type="caution">
    <text evidence="1">The sequence shown here is derived from an EMBL/GenBank/DDBJ whole genome shotgun (WGS) entry which is preliminary data.</text>
</comment>
<reference evidence="2" key="1">
    <citation type="journal article" date="2024" name="Front. Bioeng. Biotechnol.">
        <title>Genome-scale model development and genomic sequencing of the oleaginous clade Lipomyces.</title>
        <authorList>
            <person name="Czajka J.J."/>
            <person name="Han Y."/>
            <person name="Kim J."/>
            <person name="Mondo S.J."/>
            <person name="Hofstad B.A."/>
            <person name="Robles A."/>
            <person name="Haridas S."/>
            <person name="Riley R."/>
            <person name="LaButti K."/>
            <person name="Pangilinan J."/>
            <person name="Andreopoulos W."/>
            <person name="Lipzen A."/>
            <person name="Yan J."/>
            <person name="Wang M."/>
            <person name="Ng V."/>
            <person name="Grigoriev I.V."/>
            <person name="Spatafora J.W."/>
            <person name="Magnuson J.K."/>
            <person name="Baker S.E."/>
            <person name="Pomraning K.R."/>
        </authorList>
    </citation>
    <scope>NUCLEOTIDE SEQUENCE [LARGE SCALE GENOMIC DNA]</scope>
    <source>
        <strain evidence="2">CBS 7786</strain>
    </source>
</reference>
<evidence type="ECO:0000313" key="2">
    <source>
        <dbReference type="Proteomes" id="UP001433508"/>
    </source>
</evidence>
<dbReference type="Proteomes" id="UP001433508">
    <property type="component" value="Unassembled WGS sequence"/>
</dbReference>
<proteinExistence type="predicted"/>
<evidence type="ECO:0000313" key="1">
    <source>
        <dbReference type="EMBL" id="KAK9238951.1"/>
    </source>
</evidence>
<organism evidence="1 2">
    <name type="scientific">Lipomyces kononenkoae</name>
    <name type="common">Yeast</name>
    <dbReference type="NCBI Taxonomy" id="34357"/>
    <lineage>
        <taxon>Eukaryota</taxon>
        <taxon>Fungi</taxon>
        <taxon>Dikarya</taxon>
        <taxon>Ascomycota</taxon>
        <taxon>Saccharomycotina</taxon>
        <taxon>Lipomycetes</taxon>
        <taxon>Lipomycetales</taxon>
        <taxon>Lipomycetaceae</taxon>
        <taxon>Lipomyces</taxon>
    </lineage>
</organism>
<sequence>MYALSVVFRDSMNQMCRWHIEQNILKNCRKHFDTLAEFDEFMKCIRHIASSMDHTEQETSLQTLQDKFPGEAVNYFLNQWWRDGQCERWAEYHISRYPNFGMNTTSRVEGSHAALKRSLSSSSVTLRSRYLLPCSHQIQLGVPIDINQIHPRWRVQVSLPVLEVTKQNLDASVLSLFKDPVVLLKRKGRPRGTRRLQTSAEIVQRAESVRRCGSCHQAGHNRRSCGKLRAKSTAMHEGDIAITGGISDIHDQENHPSNTVDNNEVDEDRDGEEDGEKHTEHIEVSSLTDVWDDVLASL</sequence>
<protein>
    <submittedName>
        <fullName evidence="1">Uncharacterized protein</fullName>
    </submittedName>
</protein>
<dbReference type="EMBL" id="MU971350">
    <property type="protein sequence ID" value="KAK9238951.1"/>
    <property type="molecule type" value="Genomic_DNA"/>
</dbReference>
<name>A0ACC3T4T6_LIPKO</name>
<gene>
    <name evidence="1" type="ORF">V1525DRAFT_68283</name>
</gene>
<accession>A0ACC3T4T6</accession>
<keyword evidence="2" id="KW-1185">Reference proteome</keyword>